<dbReference type="Gene3D" id="3.100.10.20">
    <property type="entry name" value="CRISPR-associated endonuclease Cas1, N-terminal domain"/>
    <property type="match status" value="1"/>
</dbReference>
<keyword evidence="6 9" id="KW-0051">Antiviral defense</keyword>
<dbReference type="AlphaFoldDB" id="I6Z4I4"/>
<dbReference type="STRING" id="1191523.MROS_0809"/>
<dbReference type="Proteomes" id="UP000009011">
    <property type="component" value="Chromosome"/>
</dbReference>
<feature type="binding site" evidence="9">
    <location>
        <position position="189"/>
    </location>
    <ligand>
        <name>Mn(2+)</name>
        <dbReference type="ChEBI" id="CHEBI:29035"/>
    </ligand>
</feature>
<dbReference type="PANTHER" id="PTHR43219">
    <property type="entry name" value="CRISPR-ASSOCIATED ENDONUCLEASE CAS1"/>
    <property type="match status" value="1"/>
</dbReference>
<keyword evidence="7 9" id="KW-0238">DNA-binding</keyword>
<dbReference type="NCBIfam" id="TIGR00287">
    <property type="entry name" value="cas1"/>
    <property type="match status" value="1"/>
</dbReference>
<dbReference type="InterPro" id="IPR042206">
    <property type="entry name" value="CRISPR-assoc_Cas1_C"/>
</dbReference>
<protein>
    <recommendedName>
        <fullName evidence="9">CRISPR-associated endonuclease Cas1</fullName>
        <ecNumber evidence="9">3.1.-.-</ecNumber>
    </recommendedName>
</protein>
<name>I6Z4I4_MELRP</name>
<dbReference type="Pfam" id="PF01867">
    <property type="entry name" value="Cas_Cas1"/>
    <property type="match status" value="1"/>
</dbReference>
<dbReference type="OrthoDB" id="9803119at2"/>
<keyword evidence="2 9" id="KW-0479">Metal-binding</keyword>
<dbReference type="GO" id="GO:0043571">
    <property type="term" value="P:maintenance of CRISPR repeat elements"/>
    <property type="evidence" value="ECO:0007669"/>
    <property type="project" value="UniProtKB-UniRule"/>
</dbReference>
<reference evidence="11 12" key="1">
    <citation type="journal article" date="2013" name="PLoS ONE">
        <title>Genomic analysis of Melioribacter roseus, facultatively anaerobic organotrophic bacterium representing a novel deep lineage within Bacteriodetes/Chlorobi group.</title>
        <authorList>
            <person name="Kadnikov V.V."/>
            <person name="Mardanov A.V."/>
            <person name="Podosokorskaya O.A."/>
            <person name="Gavrilov S.N."/>
            <person name="Kublanov I.V."/>
            <person name="Beletsky A.V."/>
            <person name="Bonch-Osmolovskaya E.A."/>
            <person name="Ravin N.V."/>
        </authorList>
    </citation>
    <scope>NUCLEOTIDE SEQUENCE [LARGE SCALE GENOMIC DNA]</scope>
    <source>
        <strain evidence="12">JCM 17771 / P3M-2</strain>
    </source>
</reference>
<evidence type="ECO:0000256" key="8">
    <source>
        <dbReference type="ARBA" id="ARBA00023211"/>
    </source>
</evidence>
<comment type="similarity">
    <text evidence="9">Belongs to the CRISPR-associated endonuclease Cas1 family.</text>
</comment>
<dbReference type="GO" id="GO:0051607">
    <property type="term" value="P:defense response to virus"/>
    <property type="evidence" value="ECO:0007669"/>
    <property type="project" value="UniProtKB-UniRule"/>
</dbReference>
<evidence type="ECO:0000313" key="12">
    <source>
        <dbReference type="Proteomes" id="UP000009011"/>
    </source>
</evidence>
<feature type="region of interest" description="Disordered" evidence="10">
    <location>
        <begin position="23"/>
        <end position="60"/>
    </location>
</feature>
<gene>
    <name evidence="9" type="primary">cas1</name>
    <name evidence="11" type="ordered locus">MROS_0809</name>
</gene>
<dbReference type="GO" id="GO:0003677">
    <property type="term" value="F:DNA binding"/>
    <property type="evidence" value="ECO:0007669"/>
    <property type="project" value="UniProtKB-KW"/>
</dbReference>
<feature type="binding site" evidence="9">
    <location>
        <position position="269"/>
    </location>
    <ligand>
        <name>Mn(2+)</name>
        <dbReference type="ChEBI" id="CHEBI:29035"/>
    </ligand>
</feature>
<dbReference type="Gene3D" id="1.20.120.920">
    <property type="entry name" value="CRISPR-associated endonuclease Cas1, C-terminal domain"/>
    <property type="match status" value="1"/>
</dbReference>
<dbReference type="PANTHER" id="PTHR43219:SF1">
    <property type="entry name" value="CRISPR-ASSOCIATED ENDONUCLEASE CAS1"/>
    <property type="match status" value="1"/>
</dbReference>
<evidence type="ECO:0000313" key="11">
    <source>
        <dbReference type="EMBL" id="AFN74050.1"/>
    </source>
</evidence>
<evidence type="ECO:0000256" key="10">
    <source>
        <dbReference type="SAM" id="MobiDB-lite"/>
    </source>
</evidence>
<keyword evidence="5 9" id="KW-0460">Magnesium</keyword>
<evidence type="ECO:0000256" key="6">
    <source>
        <dbReference type="ARBA" id="ARBA00023118"/>
    </source>
</evidence>
<dbReference type="GO" id="GO:0016787">
    <property type="term" value="F:hydrolase activity"/>
    <property type="evidence" value="ECO:0007669"/>
    <property type="project" value="UniProtKB-KW"/>
</dbReference>
<proteinExistence type="inferred from homology"/>
<dbReference type="InterPro" id="IPR002729">
    <property type="entry name" value="CRISPR-assoc_Cas1"/>
</dbReference>
<dbReference type="eggNOG" id="COG1518">
    <property type="taxonomic scope" value="Bacteria"/>
</dbReference>
<keyword evidence="1 9" id="KW-0540">Nuclease</keyword>
<evidence type="ECO:0000256" key="7">
    <source>
        <dbReference type="ARBA" id="ARBA00023125"/>
    </source>
</evidence>
<evidence type="ECO:0000256" key="5">
    <source>
        <dbReference type="ARBA" id="ARBA00022842"/>
    </source>
</evidence>
<dbReference type="RefSeq" id="WP_014855486.1">
    <property type="nucleotide sequence ID" value="NC_018178.1"/>
</dbReference>
<feature type="compositionally biased region" description="Acidic residues" evidence="10">
    <location>
        <begin position="26"/>
        <end position="53"/>
    </location>
</feature>
<dbReference type="EC" id="3.1.-.-" evidence="9"/>
<keyword evidence="3 9" id="KW-0255">Endonuclease</keyword>
<dbReference type="KEGG" id="mro:MROS_0809"/>
<dbReference type="HAMAP" id="MF_01470">
    <property type="entry name" value="Cas1"/>
    <property type="match status" value="1"/>
</dbReference>
<dbReference type="CDD" id="cd09722">
    <property type="entry name" value="Cas1_I-B"/>
    <property type="match status" value="1"/>
</dbReference>
<dbReference type="InterPro" id="IPR042211">
    <property type="entry name" value="CRISPR-assoc_Cas1_N"/>
</dbReference>
<evidence type="ECO:0000256" key="3">
    <source>
        <dbReference type="ARBA" id="ARBA00022759"/>
    </source>
</evidence>
<dbReference type="NCBIfam" id="TIGR03641">
    <property type="entry name" value="cas1_HMARI"/>
    <property type="match status" value="1"/>
</dbReference>
<keyword evidence="4 9" id="KW-0378">Hydrolase</keyword>
<evidence type="ECO:0000256" key="4">
    <source>
        <dbReference type="ARBA" id="ARBA00022801"/>
    </source>
</evidence>
<dbReference type="InterPro" id="IPR019858">
    <property type="entry name" value="CRISPR-assoc_Cas1_HMARI/TNEAP"/>
</dbReference>
<feature type="binding site" evidence="9">
    <location>
        <position position="254"/>
    </location>
    <ligand>
        <name>Mn(2+)</name>
        <dbReference type="ChEBI" id="CHEBI:29035"/>
    </ligand>
</feature>
<sequence>MKRNYYIFSSGKLIRKDNTLYFEPGESSEPEEVNDTEEIEVDDESVTENDAEEREPARLPRKPIPVEDIDSIYCYGELKFNTKFLNFLARKEIILHLFNYYGYYTSSFYPREPYLSGRLLVEQVKRHLDKEARLEIAKKFIIGAAENIKKNLQYYNGRDKDLSYFIDKAEEAIRKIPDCRDVQELMGVEGNLRSDYYMAWNLIVNPEINFEKREKRPPSNPINALISFGNSLVYTVVLSEIYRTQLNPLISYLHEPGERRFSLALDIAEVFKPLLADRIIFSLLNKNQIQEKHFSKELNKCYLTEDGRKIFLKEFDEKLKTTIKHRQLKRNVSYRHLIRLECYKLIKHIIGEKEYKPFTIWW</sequence>
<evidence type="ECO:0000256" key="1">
    <source>
        <dbReference type="ARBA" id="ARBA00022722"/>
    </source>
</evidence>
<accession>I6Z4I4</accession>
<dbReference type="GO" id="GO:0004520">
    <property type="term" value="F:DNA endonuclease activity"/>
    <property type="evidence" value="ECO:0007669"/>
    <property type="project" value="InterPro"/>
</dbReference>
<dbReference type="PATRIC" id="fig|1191523.3.peg.855"/>
<dbReference type="GO" id="GO:0046872">
    <property type="term" value="F:metal ion binding"/>
    <property type="evidence" value="ECO:0007669"/>
    <property type="project" value="UniProtKB-UniRule"/>
</dbReference>
<dbReference type="HOGENOM" id="CLU_052779_2_0_10"/>
<keyword evidence="12" id="KW-1185">Reference proteome</keyword>
<comment type="cofactor">
    <cofactor evidence="9">
        <name>Mg(2+)</name>
        <dbReference type="ChEBI" id="CHEBI:18420"/>
    </cofactor>
    <cofactor evidence="9">
        <name>Mn(2+)</name>
        <dbReference type="ChEBI" id="CHEBI:29035"/>
    </cofactor>
</comment>
<keyword evidence="8 9" id="KW-0464">Manganese</keyword>
<evidence type="ECO:0000256" key="2">
    <source>
        <dbReference type="ARBA" id="ARBA00022723"/>
    </source>
</evidence>
<organism evidence="11 12">
    <name type="scientific">Melioribacter roseus (strain DSM 23840 / JCM 17771 / VKM B-2668 / P3M-2)</name>
    <dbReference type="NCBI Taxonomy" id="1191523"/>
    <lineage>
        <taxon>Bacteria</taxon>
        <taxon>Pseudomonadati</taxon>
        <taxon>Ignavibacteriota</taxon>
        <taxon>Ignavibacteria</taxon>
        <taxon>Ignavibacteriales</taxon>
        <taxon>Melioribacteraceae</taxon>
        <taxon>Melioribacter</taxon>
    </lineage>
</organism>
<comment type="function">
    <text evidence="9">CRISPR (clustered regularly interspaced short palindromic repeat), is an adaptive immune system that provides protection against mobile genetic elements (viruses, transposable elements and conjugative plasmids). CRISPR clusters contain spacers, sequences complementary to antecedent mobile elements, and target invading nucleic acids. CRISPR clusters are transcribed and processed into CRISPR RNA (crRNA). Acts as a dsDNA endonuclease. Involved in the integration of spacer DNA into the CRISPR cassette.</text>
</comment>
<dbReference type="EMBL" id="CP003557">
    <property type="protein sequence ID" value="AFN74050.1"/>
    <property type="molecule type" value="Genomic_DNA"/>
</dbReference>
<evidence type="ECO:0000256" key="9">
    <source>
        <dbReference type="HAMAP-Rule" id="MF_01470"/>
    </source>
</evidence>
<comment type="subunit">
    <text evidence="9">Homodimer, forms a heterotetramer with a Cas2 homodimer.</text>
</comment>